<dbReference type="Gene3D" id="3.30.1540.10">
    <property type="entry name" value="formyl-coa transferase, domain 3"/>
    <property type="match status" value="1"/>
</dbReference>
<accession>A0A679JPV1</accession>
<dbReference type="EMBL" id="LR743508">
    <property type="protein sequence ID" value="CAA2109337.1"/>
    <property type="molecule type" value="Genomic_DNA"/>
</dbReference>
<dbReference type="RefSeq" id="WP_339093282.1">
    <property type="nucleotide sequence ID" value="NZ_LR743508.1"/>
</dbReference>
<keyword evidence="1 2" id="KW-0808">Transferase</keyword>
<evidence type="ECO:0000313" key="2">
    <source>
        <dbReference type="EMBL" id="CAA2109337.1"/>
    </source>
</evidence>
<sequence length="386" mass="42103">MSGPLQGIRVIDLTSVAMGPYATQIMGDMGADVIKIEPKDGDVFRHVAPARHPGMGAPFLNLNRNKRSVVLDLKSPADAERLRGLVRHADVFVSNVRPKSMARLGLDDATLRPLNPRLVYCAAVGFSEKGRYAGRPAFDDIIQAMSGLAAVQAHPDTGHPAYVNTIVADKTAGLTVAYAVAMALYERERSGLGQAIEVPMFETLAAFTLVEHLAGHTFEPPEGPMGYERLLSSARRPYRTQDGFIALLPYTTAQWQRFFRLAGRPEVAEDPRYMEPAQRSRNIHALYGMLADLVRQRTTAQWLALLADADIPHSEVLSMEAVVADPHLRESGLVQPHAHPTEGALRMLGIPTGFSRTPGSIRAPAPALGQHSLDDIAREWAQGEQS</sequence>
<dbReference type="PANTHER" id="PTHR48207:SF4">
    <property type="entry name" value="BLL6097 PROTEIN"/>
    <property type="match status" value="1"/>
</dbReference>
<dbReference type="GO" id="GO:0008410">
    <property type="term" value="F:CoA-transferase activity"/>
    <property type="evidence" value="ECO:0007669"/>
    <property type="project" value="TreeGrafter"/>
</dbReference>
<protein>
    <submittedName>
        <fullName evidence="2">Acetyl-CoA:oxalate CoA-transferase</fullName>
        <ecNumber evidence="2">2.8.3.19</ecNumber>
    </submittedName>
</protein>
<dbReference type="InterPro" id="IPR003673">
    <property type="entry name" value="CoA-Trfase_fam_III"/>
</dbReference>
<proteinExistence type="predicted"/>
<name>A0A679JPV1_VARPD</name>
<dbReference type="SUPFAM" id="SSF89796">
    <property type="entry name" value="CoA-transferase family III (CaiB/BaiF)"/>
    <property type="match status" value="1"/>
</dbReference>
<reference evidence="2" key="1">
    <citation type="submission" date="2019-12" db="EMBL/GenBank/DDBJ databases">
        <authorList>
            <person name="Cremers G."/>
        </authorList>
    </citation>
    <scope>NUCLEOTIDE SEQUENCE</scope>
    <source>
        <strain evidence="2">Vvax</strain>
    </source>
</reference>
<dbReference type="InterPro" id="IPR023606">
    <property type="entry name" value="CoA-Trfase_III_dom_1_sf"/>
</dbReference>
<organism evidence="2">
    <name type="scientific">Variovorax paradoxus</name>
    <dbReference type="NCBI Taxonomy" id="34073"/>
    <lineage>
        <taxon>Bacteria</taxon>
        <taxon>Pseudomonadati</taxon>
        <taxon>Pseudomonadota</taxon>
        <taxon>Betaproteobacteria</taxon>
        <taxon>Burkholderiales</taxon>
        <taxon>Comamonadaceae</taxon>
        <taxon>Variovorax</taxon>
    </lineage>
</organism>
<dbReference type="Pfam" id="PF02515">
    <property type="entry name" value="CoA_transf_3"/>
    <property type="match status" value="1"/>
</dbReference>
<dbReference type="InterPro" id="IPR050483">
    <property type="entry name" value="CoA-transferase_III_domain"/>
</dbReference>
<dbReference type="Gene3D" id="3.40.50.10540">
    <property type="entry name" value="Crotonobetainyl-coa:carnitine coa-transferase, domain 1"/>
    <property type="match status" value="1"/>
</dbReference>
<dbReference type="InterPro" id="IPR044855">
    <property type="entry name" value="CoA-Trfase_III_dom3_sf"/>
</dbReference>
<gene>
    <name evidence="2" type="primary">uctC_4</name>
    <name evidence="2" type="ORF">VVAX_05608</name>
</gene>
<dbReference type="PANTHER" id="PTHR48207">
    <property type="entry name" value="SUCCINATE--HYDROXYMETHYLGLUTARATE COA-TRANSFERASE"/>
    <property type="match status" value="1"/>
</dbReference>
<dbReference type="EC" id="2.8.3.19" evidence="2"/>
<evidence type="ECO:0000256" key="1">
    <source>
        <dbReference type="ARBA" id="ARBA00022679"/>
    </source>
</evidence>
<dbReference type="AlphaFoldDB" id="A0A679JPV1"/>